<evidence type="ECO:0000259" key="1">
    <source>
        <dbReference type="PROSITE" id="PS52039"/>
    </source>
</evidence>
<dbReference type="Proteomes" id="UP000265520">
    <property type="component" value="Unassembled WGS sequence"/>
</dbReference>
<dbReference type="EMBL" id="LXQA010021830">
    <property type="protein sequence ID" value="MCH92068.1"/>
    <property type="molecule type" value="Genomic_DNA"/>
</dbReference>
<dbReference type="GO" id="GO:0003677">
    <property type="term" value="F:DNA binding"/>
    <property type="evidence" value="ECO:0007669"/>
    <property type="project" value="InterPro"/>
</dbReference>
<dbReference type="PROSITE" id="PS00396">
    <property type="entry name" value="TOPO_IA_1"/>
    <property type="match status" value="1"/>
</dbReference>
<evidence type="ECO:0000313" key="2">
    <source>
        <dbReference type="EMBL" id="MCH92068.1"/>
    </source>
</evidence>
<dbReference type="GO" id="GO:0003917">
    <property type="term" value="F:DNA topoisomerase type I (single strand cut, ATP-independent) activity"/>
    <property type="evidence" value="ECO:0007669"/>
    <property type="project" value="InterPro"/>
</dbReference>
<sequence>IAQKLYEGVELSNGKAVGLITYMRTDGFHVGIALVA</sequence>
<keyword evidence="2" id="KW-0413">Isomerase</keyword>
<dbReference type="GO" id="GO:0006265">
    <property type="term" value="P:DNA topological change"/>
    <property type="evidence" value="ECO:0007669"/>
    <property type="project" value="InterPro"/>
</dbReference>
<dbReference type="InterPro" id="IPR023406">
    <property type="entry name" value="Topo_IA_AS"/>
</dbReference>
<protein>
    <submittedName>
        <fullName evidence="2">DNA topoisomerase</fullName>
    </submittedName>
</protein>
<gene>
    <name evidence="2" type="ORF">A2U01_0013000</name>
</gene>
<reference evidence="2 3" key="1">
    <citation type="journal article" date="2018" name="Front. Plant Sci.">
        <title>Red Clover (Trifolium pratense) and Zigzag Clover (T. medium) - A Picture of Genomic Similarities and Differences.</title>
        <authorList>
            <person name="Dluhosova J."/>
            <person name="Istvanek J."/>
            <person name="Nedelnik J."/>
            <person name="Repkova J."/>
        </authorList>
    </citation>
    <scope>NUCLEOTIDE SEQUENCE [LARGE SCALE GENOMIC DNA]</scope>
    <source>
        <strain evidence="3">cv. 10/8</strain>
        <tissue evidence="2">Leaf</tissue>
    </source>
</reference>
<feature type="non-terminal residue" evidence="2">
    <location>
        <position position="1"/>
    </location>
</feature>
<comment type="caution">
    <text evidence="2">The sequence shown here is derived from an EMBL/GenBank/DDBJ whole genome shotgun (WGS) entry which is preliminary data.</text>
</comment>
<dbReference type="SUPFAM" id="SSF56712">
    <property type="entry name" value="Prokaryotic type I DNA topoisomerase"/>
    <property type="match status" value="1"/>
</dbReference>
<accession>A0A392MZD1</accession>
<feature type="domain" description="Topo IA-type catalytic" evidence="1">
    <location>
        <begin position="1"/>
        <end position="36"/>
    </location>
</feature>
<evidence type="ECO:0000313" key="3">
    <source>
        <dbReference type="Proteomes" id="UP000265520"/>
    </source>
</evidence>
<organism evidence="2 3">
    <name type="scientific">Trifolium medium</name>
    <dbReference type="NCBI Taxonomy" id="97028"/>
    <lineage>
        <taxon>Eukaryota</taxon>
        <taxon>Viridiplantae</taxon>
        <taxon>Streptophyta</taxon>
        <taxon>Embryophyta</taxon>
        <taxon>Tracheophyta</taxon>
        <taxon>Spermatophyta</taxon>
        <taxon>Magnoliopsida</taxon>
        <taxon>eudicotyledons</taxon>
        <taxon>Gunneridae</taxon>
        <taxon>Pentapetalae</taxon>
        <taxon>rosids</taxon>
        <taxon>fabids</taxon>
        <taxon>Fabales</taxon>
        <taxon>Fabaceae</taxon>
        <taxon>Papilionoideae</taxon>
        <taxon>50 kb inversion clade</taxon>
        <taxon>NPAAA clade</taxon>
        <taxon>Hologalegina</taxon>
        <taxon>IRL clade</taxon>
        <taxon>Trifolieae</taxon>
        <taxon>Trifolium</taxon>
    </lineage>
</organism>
<keyword evidence="3" id="KW-1185">Reference proteome</keyword>
<name>A0A392MZD1_9FABA</name>
<dbReference type="InterPro" id="IPR013826">
    <property type="entry name" value="Topo_IA_cen_sub3"/>
</dbReference>
<dbReference type="Gene3D" id="1.10.290.10">
    <property type="entry name" value="Topoisomerase I, domain 4"/>
    <property type="match status" value="1"/>
</dbReference>
<dbReference type="InterPro" id="IPR023405">
    <property type="entry name" value="Topo_IA_core_domain"/>
</dbReference>
<dbReference type="PROSITE" id="PS52039">
    <property type="entry name" value="TOPO_IA_2"/>
    <property type="match status" value="1"/>
</dbReference>
<proteinExistence type="predicted"/>
<dbReference type="AlphaFoldDB" id="A0A392MZD1"/>
<dbReference type="InterPro" id="IPR013497">
    <property type="entry name" value="Topo_IA_cen"/>
</dbReference>